<dbReference type="Proteomes" id="UP000046155">
    <property type="component" value="Unassembled WGS sequence"/>
</dbReference>
<dbReference type="InterPro" id="IPR003759">
    <property type="entry name" value="Cbl-bd_cap"/>
</dbReference>
<dbReference type="SMART" id="SM01018">
    <property type="entry name" value="B12-binding_2"/>
    <property type="match status" value="1"/>
</dbReference>
<dbReference type="PROSITE" id="PS51337">
    <property type="entry name" value="B12_BINDING_NTER"/>
    <property type="match status" value="1"/>
</dbReference>
<organism evidence="5 6">
    <name type="scientific">Syntrophaceticus schinkii</name>
    <dbReference type="NCBI Taxonomy" id="499207"/>
    <lineage>
        <taxon>Bacteria</taxon>
        <taxon>Bacillati</taxon>
        <taxon>Bacillota</taxon>
        <taxon>Clostridia</taxon>
        <taxon>Thermoanaerobacterales</taxon>
        <taxon>Thermoanaerobacterales Family III. Incertae Sedis</taxon>
        <taxon>Syntrophaceticus</taxon>
    </lineage>
</organism>
<evidence type="ECO:0000256" key="2">
    <source>
        <dbReference type="ARBA" id="ARBA00023285"/>
    </source>
</evidence>
<dbReference type="GO" id="GO:0050667">
    <property type="term" value="P:homocysteine metabolic process"/>
    <property type="evidence" value="ECO:0007669"/>
    <property type="project" value="TreeGrafter"/>
</dbReference>
<keyword evidence="2" id="KW-0170">Cobalt</keyword>
<dbReference type="PANTHER" id="PTHR45833">
    <property type="entry name" value="METHIONINE SYNTHASE"/>
    <property type="match status" value="1"/>
</dbReference>
<name>A0A0B7MDG8_9FIRM</name>
<dbReference type="InterPro" id="IPR050554">
    <property type="entry name" value="Met_Synthase/Corrinoid"/>
</dbReference>
<dbReference type="GO" id="GO:0032259">
    <property type="term" value="P:methylation"/>
    <property type="evidence" value="ECO:0007669"/>
    <property type="project" value="UniProtKB-KW"/>
</dbReference>
<dbReference type="PANTHER" id="PTHR45833:SF1">
    <property type="entry name" value="METHIONINE SYNTHASE"/>
    <property type="match status" value="1"/>
</dbReference>
<dbReference type="GO" id="GO:0005829">
    <property type="term" value="C:cytosol"/>
    <property type="evidence" value="ECO:0007669"/>
    <property type="project" value="TreeGrafter"/>
</dbReference>
<reference evidence="6" key="1">
    <citation type="submission" date="2015-01" db="EMBL/GenBank/DDBJ databases">
        <authorList>
            <person name="Manzoor Shahid"/>
            <person name="Zubair Saima"/>
        </authorList>
    </citation>
    <scope>NUCLEOTIDE SEQUENCE [LARGE SCALE GENOMIC DNA]</scope>
    <source>
        <strain evidence="6">Sp3</strain>
    </source>
</reference>
<gene>
    <name evidence="5" type="primary">MtvC</name>
    <name evidence="5" type="ORF">SSCH_150014</name>
</gene>
<sequence length="209" mass="22338">MANLIDELKNAIVELEADKVVSSVKAGLDEGLNPLSLVKSLQAGMVEIGDRFAKGEYYLSELIMSGEIMKNAMALIEPKLAGLDQEHKGSIVIGTVQGDIHDLGKNIVVMLLKGAGYNVVDLGVDVPAEKFIEATKEHKAPLVAMSVLLTGCQDPMKDTIKAIRDAGLNDVKVLIGGNYVDEKVKEYCGADYFGTSADEGVKVANQIFA</sequence>
<dbReference type="Pfam" id="PF02607">
    <property type="entry name" value="B12-binding_2"/>
    <property type="match status" value="1"/>
</dbReference>
<dbReference type="OrthoDB" id="9783599at2"/>
<dbReference type="InterPro" id="IPR036724">
    <property type="entry name" value="Cobalamin-bd_sf"/>
</dbReference>
<dbReference type="Gene3D" id="1.10.1240.10">
    <property type="entry name" value="Methionine synthase domain"/>
    <property type="match status" value="1"/>
</dbReference>
<keyword evidence="1" id="KW-0479">Metal-binding</keyword>
<feature type="domain" description="B12-binding" evidence="3">
    <location>
        <begin position="88"/>
        <end position="209"/>
    </location>
</feature>
<keyword evidence="5" id="KW-0808">Transferase</keyword>
<dbReference type="EMBL" id="CDRZ01000057">
    <property type="protein sequence ID" value="CEO88135.1"/>
    <property type="molecule type" value="Genomic_DNA"/>
</dbReference>
<dbReference type="SUPFAM" id="SSF47644">
    <property type="entry name" value="Methionine synthase domain"/>
    <property type="match status" value="1"/>
</dbReference>
<accession>A0A0B7MDG8</accession>
<evidence type="ECO:0000313" key="5">
    <source>
        <dbReference type="EMBL" id="CEO88135.1"/>
    </source>
</evidence>
<proteinExistence type="predicted"/>
<keyword evidence="6" id="KW-1185">Reference proteome</keyword>
<dbReference type="AlphaFoldDB" id="A0A0B7MDG8"/>
<dbReference type="Gene3D" id="3.40.50.280">
    <property type="entry name" value="Cobalamin-binding domain"/>
    <property type="match status" value="1"/>
</dbReference>
<evidence type="ECO:0000259" key="3">
    <source>
        <dbReference type="PROSITE" id="PS51332"/>
    </source>
</evidence>
<dbReference type="InterPro" id="IPR036594">
    <property type="entry name" value="Meth_synthase_dom"/>
</dbReference>
<dbReference type="GO" id="GO:0046653">
    <property type="term" value="P:tetrahydrofolate metabolic process"/>
    <property type="evidence" value="ECO:0007669"/>
    <property type="project" value="TreeGrafter"/>
</dbReference>
<evidence type="ECO:0000259" key="4">
    <source>
        <dbReference type="PROSITE" id="PS51337"/>
    </source>
</evidence>
<dbReference type="SUPFAM" id="SSF52242">
    <property type="entry name" value="Cobalamin (vitamin B12)-binding domain"/>
    <property type="match status" value="1"/>
</dbReference>
<dbReference type="PROSITE" id="PS51332">
    <property type="entry name" value="B12_BINDING"/>
    <property type="match status" value="1"/>
</dbReference>
<dbReference type="InterPro" id="IPR006158">
    <property type="entry name" value="Cobalamin-bd"/>
</dbReference>
<dbReference type="GO" id="GO:0008705">
    <property type="term" value="F:methionine synthase activity"/>
    <property type="evidence" value="ECO:0007669"/>
    <property type="project" value="TreeGrafter"/>
</dbReference>
<keyword evidence="5" id="KW-0489">Methyltransferase</keyword>
<dbReference type="Pfam" id="PF02310">
    <property type="entry name" value="B12-binding"/>
    <property type="match status" value="1"/>
</dbReference>
<feature type="domain" description="B12-binding N-terminal" evidence="4">
    <location>
        <begin position="1"/>
        <end position="88"/>
    </location>
</feature>
<protein>
    <submittedName>
        <fullName evidence="5">5-methyltetrahydrofolate--homocysteine S-methyltransferase</fullName>
    </submittedName>
</protein>
<evidence type="ECO:0000313" key="6">
    <source>
        <dbReference type="Proteomes" id="UP000046155"/>
    </source>
</evidence>
<dbReference type="RefSeq" id="WP_044664358.1">
    <property type="nucleotide sequence ID" value="NZ_CDRZ01000057.1"/>
</dbReference>
<dbReference type="GO" id="GO:0031419">
    <property type="term" value="F:cobalamin binding"/>
    <property type="evidence" value="ECO:0007669"/>
    <property type="project" value="InterPro"/>
</dbReference>
<dbReference type="GO" id="GO:0046872">
    <property type="term" value="F:metal ion binding"/>
    <property type="evidence" value="ECO:0007669"/>
    <property type="project" value="UniProtKB-KW"/>
</dbReference>
<evidence type="ECO:0000256" key="1">
    <source>
        <dbReference type="ARBA" id="ARBA00022723"/>
    </source>
</evidence>